<dbReference type="OrthoDB" id="464481at2"/>
<dbReference type="AlphaFoldDB" id="A0A060NK27"/>
<dbReference type="PROSITE" id="PS50931">
    <property type="entry name" value="HTH_LYSR"/>
    <property type="match status" value="1"/>
</dbReference>
<feature type="domain" description="HTH lysR-type" evidence="6">
    <location>
        <begin position="5"/>
        <end position="62"/>
    </location>
</feature>
<dbReference type="Gene3D" id="3.40.190.290">
    <property type="match status" value="1"/>
</dbReference>
<evidence type="ECO:0000313" key="7">
    <source>
        <dbReference type="EMBL" id="BAO82012.1"/>
    </source>
</evidence>
<keyword evidence="3" id="KW-0238">DNA-binding</keyword>
<dbReference type="GO" id="GO:2000142">
    <property type="term" value="P:regulation of DNA-templated transcription initiation"/>
    <property type="evidence" value="ECO:0007669"/>
    <property type="project" value="TreeGrafter"/>
</dbReference>
<evidence type="ECO:0000256" key="1">
    <source>
        <dbReference type="ARBA" id="ARBA00009437"/>
    </source>
</evidence>
<evidence type="ECO:0000256" key="3">
    <source>
        <dbReference type="ARBA" id="ARBA00023125"/>
    </source>
</evidence>
<accession>A0A060NK27</accession>
<evidence type="ECO:0000259" key="6">
    <source>
        <dbReference type="PROSITE" id="PS50931"/>
    </source>
</evidence>
<evidence type="ECO:0000313" key="8">
    <source>
        <dbReference type="Proteomes" id="UP000067461"/>
    </source>
</evidence>
<evidence type="ECO:0000256" key="5">
    <source>
        <dbReference type="ARBA" id="ARBA00023163"/>
    </source>
</evidence>
<gene>
    <name evidence="7" type="ORF">SRAA_2158</name>
</gene>
<dbReference type="InterPro" id="IPR036390">
    <property type="entry name" value="WH_DNA-bd_sf"/>
</dbReference>
<dbReference type="SUPFAM" id="SSF53850">
    <property type="entry name" value="Periplasmic binding protein-like II"/>
    <property type="match status" value="1"/>
</dbReference>
<dbReference type="GO" id="GO:0003700">
    <property type="term" value="F:DNA-binding transcription factor activity"/>
    <property type="evidence" value="ECO:0007669"/>
    <property type="project" value="InterPro"/>
</dbReference>
<dbReference type="InterPro" id="IPR005119">
    <property type="entry name" value="LysR_subst-bd"/>
</dbReference>
<dbReference type="Gene3D" id="1.10.10.10">
    <property type="entry name" value="Winged helix-like DNA-binding domain superfamily/Winged helix DNA-binding domain"/>
    <property type="match status" value="1"/>
</dbReference>
<protein>
    <submittedName>
        <fullName evidence="7">Transcriptional regulator</fullName>
    </submittedName>
</protein>
<keyword evidence="2" id="KW-0805">Transcription regulation</keyword>
<dbReference type="GO" id="GO:0003677">
    <property type="term" value="F:DNA binding"/>
    <property type="evidence" value="ECO:0007669"/>
    <property type="project" value="UniProtKB-KW"/>
</dbReference>
<reference evidence="7 8" key="1">
    <citation type="journal article" date="2014" name="Nat. Commun.">
        <title>Physiological and genomic features of highly alkaliphilic hydrogen-utilizing Betaproteobacteria from a continental serpentinizing site.</title>
        <authorList>
            <person name="Suzuki S."/>
            <person name="Kuenen J.G."/>
            <person name="Schipper K."/>
            <person name="van der Velde S."/>
            <person name="Ishii S."/>
            <person name="Wu A."/>
            <person name="Sorokin D.Y."/>
            <person name="Tenney A."/>
            <person name="Meng X.Y."/>
            <person name="Morrill P.L."/>
            <person name="Kamagata Y."/>
            <person name="Muyzer G."/>
            <person name="Nealson K.H."/>
        </authorList>
    </citation>
    <scope>NUCLEOTIDE SEQUENCE [LARGE SCALE GENOMIC DNA]</scope>
    <source>
        <strain evidence="7 8">A1</strain>
    </source>
</reference>
<proteinExistence type="inferred from homology"/>
<dbReference type="STRING" id="1458425.SRAA_2158"/>
<evidence type="ECO:0000256" key="2">
    <source>
        <dbReference type="ARBA" id="ARBA00023015"/>
    </source>
</evidence>
<keyword evidence="4" id="KW-0010">Activator</keyword>
<name>A0A060NK27_9BURK</name>
<dbReference type="KEGG" id="cbaa:SRAA_2158"/>
<dbReference type="RefSeq" id="WP_045532688.1">
    <property type="nucleotide sequence ID" value="NZ_AP014568.1"/>
</dbReference>
<dbReference type="InterPro" id="IPR000847">
    <property type="entry name" value="LysR_HTH_N"/>
</dbReference>
<dbReference type="PANTHER" id="PTHR30293">
    <property type="entry name" value="TRANSCRIPTIONAL REGULATORY PROTEIN NAC-RELATED"/>
    <property type="match status" value="1"/>
</dbReference>
<dbReference type="Pfam" id="PF03466">
    <property type="entry name" value="LysR_substrate"/>
    <property type="match status" value="1"/>
</dbReference>
<keyword evidence="8" id="KW-1185">Reference proteome</keyword>
<dbReference type="InterPro" id="IPR036388">
    <property type="entry name" value="WH-like_DNA-bd_sf"/>
</dbReference>
<dbReference type="HOGENOM" id="CLU_039613_9_0_4"/>
<organism evidence="7 8">
    <name type="scientific">Serpentinimonas raichei</name>
    <dbReference type="NCBI Taxonomy" id="1458425"/>
    <lineage>
        <taxon>Bacteria</taxon>
        <taxon>Pseudomonadati</taxon>
        <taxon>Pseudomonadota</taxon>
        <taxon>Betaproteobacteria</taxon>
        <taxon>Burkholderiales</taxon>
        <taxon>Comamonadaceae</taxon>
        <taxon>Serpentinimonas</taxon>
    </lineage>
</organism>
<dbReference type="SUPFAM" id="SSF46785">
    <property type="entry name" value="Winged helix' DNA-binding domain"/>
    <property type="match status" value="1"/>
</dbReference>
<dbReference type="Proteomes" id="UP000067461">
    <property type="component" value="Chromosome"/>
</dbReference>
<keyword evidence="5" id="KW-0804">Transcription</keyword>
<dbReference type="PANTHER" id="PTHR30293:SF2">
    <property type="entry name" value="TRANSCRIPTIONAL ACTIVATOR PROTEIN NHAR"/>
    <property type="match status" value="1"/>
</dbReference>
<dbReference type="EMBL" id="AP014568">
    <property type="protein sequence ID" value="BAO82012.1"/>
    <property type="molecule type" value="Genomic_DNA"/>
</dbReference>
<comment type="similarity">
    <text evidence="1">Belongs to the LysR transcriptional regulatory family.</text>
</comment>
<dbReference type="Pfam" id="PF00126">
    <property type="entry name" value="HTH_1"/>
    <property type="match status" value="1"/>
</dbReference>
<sequence>MSLSYSYRHLYYFWIVAQEGGMSKAAARLDMAVQTVSAQVRELEKALGCQLLKPAGRGVALTEAGVLAARQAQQIFELGEALPALLRQAALAPRVRLAVGLADGLPKLEVLRLLRPVLDVPDLHLICHDGEIDDLLADLAMHRLDVVLTDHPVSSRAHLKVHHHRLASSAYGWFAAPPWLHAAQRAFPAALQGVPLLLPTRHASVRAQLDQWLARHGLTPRIAGEFEDSALLETFGGQGMGVFPAALALAETLQQRHGASLVGVCEGVAAPCYALSLERRVAHPLLRRLLEQSA</sequence>
<evidence type="ECO:0000256" key="4">
    <source>
        <dbReference type="ARBA" id="ARBA00023159"/>
    </source>
</evidence>